<accession>A0A935PZT2</accession>
<gene>
    <name evidence="2" type="ORF">IPJ27_17585</name>
</gene>
<comment type="caution">
    <text evidence="2">The sequence shown here is derived from an EMBL/GenBank/DDBJ whole genome shotgun (WGS) entry which is preliminary data.</text>
</comment>
<dbReference type="Gene3D" id="3.40.710.10">
    <property type="entry name" value="DD-peptidase/beta-lactamase superfamily"/>
    <property type="match status" value="1"/>
</dbReference>
<feature type="chain" id="PRO_5037806493" description="Serine hydrolase" evidence="1">
    <location>
        <begin position="22"/>
        <end position="419"/>
    </location>
</feature>
<dbReference type="EMBL" id="JADJMH010000019">
    <property type="protein sequence ID" value="MBK7676413.1"/>
    <property type="molecule type" value="Genomic_DNA"/>
</dbReference>
<dbReference type="SUPFAM" id="SSF56601">
    <property type="entry name" value="beta-lactamase/transpeptidase-like"/>
    <property type="match status" value="1"/>
</dbReference>
<evidence type="ECO:0000313" key="2">
    <source>
        <dbReference type="EMBL" id="MBK7676413.1"/>
    </source>
</evidence>
<proteinExistence type="predicted"/>
<name>A0A935PZT2_9PROT</name>
<dbReference type="InterPro" id="IPR012338">
    <property type="entry name" value="Beta-lactam/transpept-like"/>
</dbReference>
<organism evidence="2 3">
    <name type="scientific">Candidatus Accumulibacter proximus</name>
    <dbReference type="NCBI Taxonomy" id="2954385"/>
    <lineage>
        <taxon>Bacteria</taxon>
        <taxon>Pseudomonadati</taxon>
        <taxon>Pseudomonadota</taxon>
        <taxon>Betaproteobacteria</taxon>
        <taxon>Candidatus Accumulibacter</taxon>
    </lineage>
</organism>
<dbReference type="Proteomes" id="UP000697998">
    <property type="component" value="Unassembled WGS sequence"/>
</dbReference>
<evidence type="ECO:0000256" key="1">
    <source>
        <dbReference type="SAM" id="SignalP"/>
    </source>
</evidence>
<keyword evidence="1" id="KW-0732">Signal</keyword>
<evidence type="ECO:0008006" key="4">
    <source>
        <dbReference type="Google" id="ProtNLM"/>
    </source>
</evidence>
<dbReference type="AlphaFoldDB" id="A0A935PZT2"/>
<reference evidence="2 3" key="1">
    <citation type="submission" date="2020-10" db="EMBL/GenBank/DDBJ databases">
        <title>Connecting structure to function with the recovery of over 1000 high-quality activated sludge metagenome-assembled genomes encoding full-length rRNA genes using long-read sequencing.</title>
        <authorList>
            <person name="Singleton C.M."/>
            <person name="Petriglieri F."/>
            <person name="Kristensen J.M."/>
            <person name="Kirkegaard R.H."/>
            <person name="Michaelsen T.Y."/>
            <person name="Andersen M.H."/>
            <person name="Karst S.M."/>
            <person name="Dueholm M.S."/>
            <person name="Nielsen P.H."/>
            <person name="Albertsen M."/>
        </authorList>
    </citation>
    <scope>NUCLEOTIDE SEQUENCE [LARGE SCALE GENOMIC DNA]</scope>
    <source>
        <strain evidence="2">EsbW_18-Q3-R4-48_BATAC.285</strain>
    </source>
</reference>
<sequence>MKRRLTMLSLVLATTISTAGAAPSCQFEAVAAGSGEIGQWIDKDNWLAVDNQRVSLQSADVFMPARRLRPAAGSEALRAAPRPLDIDRLETTDPFDGRKRDLGFLLDSRLDADGVLVLHNGRILSERYRNGLRPGEPRLLLQATRPLLALLGAMSMAQGKLTGDKSVTRFVPALNSQPGLRKLSVQRLLQGQERHAWAPEELTQWRQAGGWTSSQPATGIRSWLSQPGRWDKPLFEQEVPPFAGSPDDDLLAWLLAESNAIPLARLFCEQLLIRSRHEQPVFWLTDSQGIELADGLGLSLRDFGRLGQLLLDARVSRSRSRIPAWFVETLTASSGIRSPEVPGLQKGSEQRYGFMHLGGKPNRVAIIGPHGTSLYVDFDRRLVIAVYATYPIMGGPALLATLEQFWKVVDQAVSQPRQR</sequence>
<evidence type="ECO:0000313" key="3">
    <source>
        <dbReference type="Proteomes" id="UP000697998"/>
    </source>
</evidence>
<protein>
    <recommendedName>
        <fullName evidence="4">Serine hydrolase</fullName>
    </recommendedName>
</protein>
<feature type="signal peptide" evidence="1">
    <location>
        <begin position="1"/>
        <end position="21"/>
    </location>
</feature>